<dbReference type="GO" id="GO:0005768">
    <property type="term" value="C:endosome"/>
    <property type="evidence" value="ECO:0007669"/>
    <property type="project" value="UniProtKB-ARBA"/>
</dbReference>
<dbReference type="InterPro" id="IPR000727">
    <property type="entry name" value="T_SNARE_dom"/>
</dbReference>
<organism evidence="13 14">
    <name type="scientific">Diatrype stigma</name>
    <dbReference type="NCBI Taxonomy" id="117547"/>
    <lineage>
        <taxon>Eukaryota</taxon>
        <taxon>Fungi</taxon>
        <taxon>Dikarya</taxon>
        <taxon>Ascomycota</taxon>
        <taxon>Pezizomycotina</taxon>
        <taxon>Sordariomycetes</taxon>
        <taxon>Xylariomycetidae</taxon>
        <taxon>Xylariales</taxon>
        <taxon>Diatrypaceae</taxon>
        <taxon>Diatrype</taxon>
    </lineage>
</organism>
<feature type="region of interest" description="Disordered" evidence="10">
    <location>
        <begin position="117"/>
        <end position="193"/>
    </location>
</feature>
<dbReference type="GO" id="GO:0006896">
    <property type="term" value="P:Golgi to vacuole transport"/>
    <property type="evidence" value="ECO:0007669"/>
    <property type="project" value="UniProtKB-ARBA"/>
</dbReference>
<name>A0AAN9YVX5_9PEZI</name>
<keyword evidence="4 11" id="KW-0812">Transmembrane</keyword>
<evidence type="ECO:0000313" key="13">
    <source>
        <dbReference type="EMBL" id="KAK7755810.1"/>
    </source>
</evidence>
<feature type="compositionally biased region" description="Polar residues" evidence="10">
    <location>
        <begin position="136"/>
        <end position="152"/>
    </location>
</feature>
<evidence type="ECO:0000256" key="4">
    <source>
        <dbReference type="ARBA" id="ARBA00022692"/>
    </source>
</evidence>
<evidence type="ECO:0000256" key="9">
    <source>
        <dbReference type="SAM" id="Coils"/>
    </source>
</evidence>
<evidence type="ECO:0000256" key="2">
    <source>
        <dbReference type="ARBA" id="ARBA00004308"/>
    </source>
</evidence>
<keyword evidence="6 11" id="KW-1133">Transmembrane helix</keyword>
<dbReference type="PROSITE" id="PS50192">
    <property type="entry name" value="T_SNARE"/>
    <property type="match status" value="1"/>
</dbReference>
<dbReference type="EMBL" id="JAKJXP020000010">
    <property type="protein sequence ID" value="KAK7755810.1"/>
    <property type="molecule type" value="Genomic_DNA"/>
</dbReference>
<dbReference type="GO" id="GO:0016020">
    <property type="term" value="C:membrane"/>
    <property type="evidence" value="ECO:0007669"/>
    <property type="project" value="UniProtKB-SubCell"/>
</dbReference>
<evidence type="ECO:0000256" key="6">
    <source>
        <dbReference type="ARBA" id="ARBA00022989"/>
    </source>
</evidence>
<feature type="coiled-coil region" evidence="9">
    <location>
        <begin position="253"/>
        <end position="280"/>
    </location>
</feature>
<dbReference type="SMART" id="SM00397">
    <property type="entry name" value="t_SNARE"/>
    <property type="match status" value="1"/>
</dbReference>
<comment type="subcellular location">
    <subcellularLocation>
        <location evidence="2">Endomembrane system</location>
    </subcellularLocation>
    <subcellularLocation>
        <location evidence="1">Membrane</location>
        <topology evidence="1">Single-pass membrane protein</topology>
    </subcellularLocation>
</comment>
<accession>A0AAN9YVX5</accession>
<comment type="caution">
    <text evidence="13">The sequence shown here is derived from an EMBL/GenBank/DDBJ whole genome shotgun (WGS) entry which is preliminary data.</text>
</comment>
<evidence type="ECO:0000313" key="14">
    <source>
        <dbReference type="Proteomes" id="UP001320420"/>
    </source>
</evidence>
<evidence type="ECO:0000259" key="12">
    <source>
        <dbReference type="PROSITE" id="PS50192"/>
    </source>
</evidence>
<dbReference type="GO" id="GO:0061025">
    <property type="term" value="P:membrane fusion"/>
    <property type="evidence" value="ECO:0007669"/>
    <property type="project" value="UniProtKB-ARBA"/>
</dbReference>
<dbReference type="GO" id="GO:0015031">
    <property type="term" value="P:protein transport"/>
    <property type="evidence" value="ECO:0007669"/>
    <property type="project" value="UniProtKB-KW"/>
</dbReference>
<keyword evidence="3" id="KW-0813">Transport</keyword>
<evidence type="ECO:0000256" key="1">
    <source>
        <dbReference type="ARBA" id="ARBA00004167"/>
    </source>
</evidence>
<evidence type="ECO:0000256" key="10">
    <source>
        <dbReference type="SAM" id="MobiDB-lite"/>
    </source>
</evidence>
<dbReference type="SUPFAM" id="SSF58038">
    <property type="entry name" value="SNARE fusion complex"/>
    <property type="match status" value="1"/>
</dbReference>
<dbReference type="PANTHER" id="PTHR12791">
    <property type="entry name" value="GOLGI SNARE BET1-RELATED"/>
    <property type="match status" value="1"/>
</dbReference>
<feature type="domain" description="T-SNARE coiled-coil homology" evidence="12">
    <location>
        <begin position="215"/>
        <end position="277"/>
    </location>
</feature>
<keyword evidence="8 11" id="KW-0472">Membrane</keyword>
<dbReference type="AlphaFoldDB" id="A0AAN9YVX5"/>
<evidence type="ECO:0000256" key="3">
    <source>
        <dbReference type="ARBA" id="ARBA00022448"/>
    </source>
</evidence>
<protein>
    <recommendedName>
        <fullName evidence="12">t-SNARE coiled-coil homology domain-containing protein</fullName>
    </recommendedName>
</protein>
<reference evidence="13 14" key="1">
    <citation type="submission" date="2024-02" db="EMBL/GenBank/DDBJ databases">
        <title>De novo assembly and annotation of 12 fungi associated with fruit tree decline syndrome in Ontario, Canada.</title>
        <authorList>
            <person name="Sulman M."/>
            <person name="Ellouze W."/>
            <person name="Ilyukhin E."/>
        </authorList>
    </citation>
    <scope>NUCLEOTIDE SEQUENCE [LARGE SCALE GENOMIC DNA]</scope>
    <source>
        <strain evidence="13 14">M11/M66-122</strain>
    </source>
</reference>
<keyword evidence="7 9" id="KW-0175">Coiled coil</keyword>
<dbReference type="Proteomes" id="UP001320420">
    <property type="component" value="Unassembled WGS sequence"/>
</dbReference>
<sequence>MSNPNQLFLLADHVKLSLLERQRAQTLNLDAAGSKDGHISRSLDQFRDGLEALQREQARLEEAGDEDGALTISDSLPGLQKQYDDLTAQFHGFSSPSTLTHPNDPALAEDFEHAMATSPPAAAAASTSSLRPKGQRTASKTVRFTDNSNSPTRAAAIDQDEASADLEAQRRLFGNRGGGGGGRYRDDPSADPDAMGFVAEAAALESNRQIHAYHSQILSQQDSQLDALGQSIARQRELSLRMGDELDDQVAMLDEADGHVERHQGRLERARRQVDRLARASGADGRQMIAIVILIIILVLLIVVLK</sequence>
<evidence type="ECO:0000256" key="11">
    <source>
        <dbReference type="SAM" id="Phobius"/>
    </source>
</evidence>
<gene>
    <name evidence="13" type="ORF">SLS62_002095</name>
</gene>
<feature type="transmembrane region" description="Helical" evidence="11">
    <location>
        <begin position="288"/>
        <end position="305"/>
    </location>
</feature>
<feature type="compositionally biased region" description="Low complexity" evidence="10">
    <location>
        <begin position="117"/>
        <end position="129"/>
    </location>
</feature>
<dbReference type="CDD" id="cd15859">
    <property type="entry name" value="SNARE_SYN8"/>
    <property type="match status" value="1"/>
</dbReference>
<keyword evidence="5" id="KW-0653">Protein transport</keyword>
<evidence type="ECO:0000256" key="7">
    <source>
        <dbReference type="ARBA" id="ARBA00023054"/>
    </source>
</evidence>
<evidence type="ECO:0000256" key="8">
    <source>
        <dbReference type="ARBA" id="ARBA00023136"/>
    </source>
</evidence>
<dbReference type="Gene3D" id="1.20.5.110">
    <property type="match status" value="1"/>
</dbReference>
<dbReference type="FunFam" id="1.20.5.110:FF:000060">
    <property type="entry name" value="SNARE complex subunit (Syn8)"/>
    <property type="match status" value="1"/>
</dbReference>
<evidence type="ECO:0000256" key="5">
    <source>
        <dbReference type="ARBA" id="ARBA00022927"/>
    </source>
</evidence>
<keyword evidence="14" id="KW-1185">Reference proteome</keyword>
<proteinExistence type="predicted"/>